<organism evidence="10 11">
    <name type="scientific">Prauserella muralis</name>
    <dbReference type="NCBI Taxonomy" id="588067"/>
    <lineage>
        <taxon>Bacteria</taxon>
        <taxon>Bacillati</taxon>
        <taxon>Actinomycetota</taxon>
        <taxon>Actinomycetes</taxon>
        <taxon>Pseudonocardiales</taxon>
        <taxon>Pseudonocardiaceae</taxon>
        <taxon>Prauserella</taxon>
    </lineage>
</organism>
<proteinExistence type="inferred from homology"/>
<dbReference type="PROSITE" id="PS00211">
    <property type="entry name" value="ABC_TRANSPORTER_1"/>
    <property type="match status" value="1"/>
</dbReference>
<dbReference type="PANTHER" id="PTHR42711:SF19">
    <property type="entry name" value="DOXORUBICIN RESISTANCE ATP-BINDING PROTEIN DRRA"/>
    <property type="match status" value="1"/>
</dbReference>
<keyword evidence="5" id="KW-0067">ATP-binding</keyword>
<gene>
    <name evidence="10" type="ORF">BAY60_04215</name>
</gene>
<name>A0A2V4B8K6_9PSEU</name>
<dbReference type="InterPro" id="IPR025302">
    <property type="entry name" value="DrrA1/2-like_C"/>
</dbReference>
<dbReference type="GO" id="GO:0046677">
    <property type="term" value="P:response to antibiotic"/>
    <property type="evidence" value="ECO:0007669"/>
    <property type="project" value="UniProtKB-KW"/>
</dbReference>
<dbReference type="PROSITE" id="PS50893">
    <property type="entry name" value="ABC_TRANSPORTER_2"/>
    <property type="match status" value="1"/>
</dbReference>
<evidence type="ECO:0000313" key="11">
    <source>
        <dbReference type="Proteomes" id="UP000249915"/>
    </source>
</evidence>
<dbReference type="InterPro" id="IPR005894">
    <property type="entry name" value="DrrA"/>
</dbReference>
<evidence type="ECO:0000256" key="9">
    <source>
        <dbReference type="ARBA" id="ARBA00049985"/>
    </source>
</evidence>
<protein>
    <submittedName>
        <fullName evidence="10">ABC transporter</fullName>
    </submittedName>
</protein>
<dbReference type="InterPro" id="IPR003593">
    <property type="entry name" value="AAA+_ATPase"/>
</dbReference>
<dbReference type="SMART" id="SM00382">
    <property type="entry name" value="AAA"/>
    <property type="match status" value="1"/>
</dbReference>
<comment type="caution">
    <text evidence="10">The sequence shown here is derived from an EMBL/GenBank/DDBJ whole genome shotgun (WGS) entry which is preliminary data.</text>
</comment>
<dbReference type="GO" id="GO:0005524">
    <property type="term" value="F:ATP binding"/>
    <property type="evidence" value="ECO:0007669"/>
    <property type="project" value="UniProtKB-KW"/>
</dbReference>
<dbReference type="GO" id="GO:1900753">
    <property type="term" value="P:doxorubicin transport"/>
    <property type="evidence" value="ECO:0007669"/>
    <property type="project" value="InterPro"/>
</dbReference>
<evidence type="ECO:0000313" key="10">
    <source>
        <dbReference type="EMBL" id="PXY31580.1"/>
    </source>
</evidence>
<evidence type="ECO:0000256" key="1">
    <source>
        <dbReference type="ARBA" id="ARBA00004413"/>
    </source>
</evidence>
<dbReference type="EMBL" id="MASW01000001">
    <property type="protein sequence ID" value="PXY31580.1"/>
    <property type="molecule type" value="Genomic_DNA"/>
</dbReference>
<dbReference type="Gene3D" id="3.40.50.300">
    <property type="entry name" value="P-loop containing nucleotide triphosphate hydrolases"/>
    <property type="match status" value="1"/>
</dbReference>
<dbReference type="OrthoDB" id="9804819at2"/>
<dbReference type="GO" id="GO:0043215">
    <property type="term" value="P:daunorubicin transport"/>
    <property type="evidence" value="ECO:0007669"/>
    <property type="project" value="InterPro"/>
</dbReference>
<dbReference type="InterPro" id="IPR017871">
    <property type="entry name" value="ABC_transporter-like_CS"/>
</dbReference>
<accession>A0A2V4B8K6</accession>
<dbReference type="InterPro" id="IPR027417">
    <property type="entry name" value="P-loop_NTPase"/>
</dbReference>
<dbReference type="RefSeq" id="WP_112279608.1">
    <property type="nucleotide sequence ID" value="NZ_MASW01000001.1"/>
</dbReference>
<keyword evidence="2" id="KW-0813">Transport</keyword>
<comment type="similarity">
    <text evidence="9">Belongs to the ABC transporter superfamily. Drug exporter-1 (DrugE1) (TC 3.A.1.105) family.</text>
</comment>
<sequence>MSESDRGMGGQSGVAVRARGLVKSYGSTRALDGVDLEIPTGQVLGLLGPNGAGKTTTVRILTTLLRPDEGEAEVAGHDVLADPDGVRRSIGLSGQYAAVDENLTGFENLYLVGRLYGKRKAEARERARELLRRFQLDEAGDRPAKGYSGGMRRRLDLAGALVAEPSVVVLDEPTTGLDPRGRIDMWEVIEQLVATGATVLLTTQYLEEADRLADSIVVIDKGKVIARGTADELKAQIGGERLNLVVAEQEQIPAAVRVLESVGTSEATVDEHSRRVEVLVDTGPKALVEALRLLDAERVTVQDVGLHRPTLDDVFLALTGHGAEEEVPAS</sequence>
<evidence type="ECO:0000256" key="8">
    <source>
        <dbReference type="ARBA" id="ARBA00023251"/>
    </source>
</evidence>
<dbReference type="InterPro" id="IPR003439">
    <property type="entry name" value="ABC_transporter-like_ATP-bd"/>
</dbReference>
<keyword evidence="3" id="KW-1003">Cell membrane</keyword>
<comment type="subcellular location">
    <subcellularLocation>
        <location evidence="1">Cell membrane</location>
        <topology evidence="1">Peripheral membrane protein</topology>
        <orientation evidence="1">Cytoplasmic side</orientation>
    </subcellularLocation>
</comment>
<dbReference type="Proteomes" id="UP000249915">
    <property type="component" value="Unassembled WGS sequence"/>
</dbReference>
<evidence type="ECO:0000256" key="7">
    <source>
        <dbReference type="ARBA" id="ARBA00023136"/>
    </source>
</evidence>
<dbReference type="AlphaFoldDB" id="A0A2V4B8K6"/>
<dbReference type="FunFam" id="3.40.50.300:FF:000589">
    <property type="entry name" value="ABC transporter, ATP-binding subunit"/>
    <property type="match status" value="1"/>
</dbReference>
<dbReference type="Pfam" id="PF13732">
    <property type="entry name" value="DrrA1-3_C"/>
    <property type="match status" value="1"/>
</dbReference>
<evidence type="ECO:0000256" key="6">
    <source>
        <dbReference type="ARBA" id="ARBA00022967"/>
    </source>
</evidence>
<keyword evidence="4" id="KW-0547">Nucleotide-binding</keyword>
<reference evidence="10 11" key="1">
    <citation type="submission" date="2016-07" db="EMBL/GenBank/DDBJ databases">
        <title>Draft genome sequence of Prauserella muralis DSM 45305, isolated from a mould-covered wall in an indoor environment.</title>
        <authorList>
            <person name="Ruckert C."/>
            <person name="Albersmeier A."/>
            <person name="Jiang C.-L."/>
            <person name="Jiang Y."/>
            <person name="Kalinowski J."/>
            <person name="Schneider O."/>
            <person name="Winkler A."/>
            <person name="Zotchev S.B."/>
        </authorList>
    </citation>
    <scope>NUCLEOTIDE SEQUENCE [LARGE SCALE GENOMIC DNA]</scope>
    <source>
        <strain evidence="10 11">DSM 45305</strain>
    </source>
</reference>
<dbReference type="Pfam" id="PF00005">
    <property type="entry name" value="ABC_tran"/>
    <property type="match status" value="1"/>
</dbReference>
<dbReference type="NCBIfam" id="TIGR01188">
    <property type="entry name" value="drrA"/>
    <property type="match status" value="1"/>
</dbReference>
<keyword evidence="6" id="KW-1278">Translocase</keyword>
<dbReference type="GO" id="GO:0016887">
    <property type="term" value="F:ATP hydrolysis activity"/>
    <property type="evidence" value="ECO:0007669"/>
    <property type="project" value="InterPro"/>
</dbReference>
<evidence type="ECO:0000256" key="4">
    <source>
        <dbReference type="ARBA" id="ARBA00022741"/>
    </source>
</evidence>
<dbReference type="PANTHER" id="PTHR42711">
    <property type="entry name" value="ABC TRANSPORTER ATP-BINDING PROTEIN"/>
    <property type="match status" value="1"/>
</dbReference>
<evidence type="ECO:0000256" key="3">
    <source>
        <dbReference type="ARBA" id="ARBA00022475"/>
    </source>
</evidence>
<dbReference type="InterPro" id="IPR050763">
    <property type="entry name" value="ABC_transporter_ATP-binding"/>
</dbReference>
<evidence type="ECO:0000256" key="5">
    <source>
        <dbReference type="ARBA" id="ARBA00022840"/>
    </source>
</evidence>
<keyword evidence="7" id="KW-0472">Membrane</keyword>
<dbReference type="SUPFAM" id="SSF52540">
    <property type="entry name" value="P-loop containing nucleoside triphosphate hydrolases"/>
    <property type="match status" value="1"/>
</dbReference>
<keyword evidence="11" id="KW-1185">Reference proteome</keyword>
<dbReference type="GO" id="GO:0005886">
    <property type="term" value="C:plasma membrane"/>
    <property type="evidence" value="ECO:0007669"/>
    <property type="project" value="UniProtKB-SubCell"/>
</dbReference>
<keyword evidence="8" id="KW-0046">Antibiotic resistance</keyword>
<evidence type="ECO:0000256" key="2">
    <source>
        <dbReference type="ARBA" id="ARBA00022448"/>
    </source>
</evidence>